<dbReference type="CDD" id="cd10567">
    <property type="entry name" value="SWIB-MDM2_like"/>
    <property type="match status" value="1"/>
</dbReference>
<dbReference type="OMA" id="KVWQYIR"/>
<keyword evidence="3" id="KW-0804">Transcription</keyword>
<dbReference type="InParanoid" id="G0VC67"/>
<sequence>MSLDRYVSMIDAILSASNPDEVSPKKIRRALQELFNVDLDAQRKAVNDLIIERFNALQDRPKVKESSNTQTVERSPTLSEEGQVDEDRKFALQLQKEADESRLRKKSRSTTSKKKSSPKVTEDGKEKKKKRKRKDAEGSNSISAKKYVLSEPLQQLIGEKELPRTQVVKMVWSYIKEHNLQNPSDRREIISDELMEPVFGKKMTIFSMHKILSKHLFNKDELVDPTN</sequence>
<dbReference type="GO" id="GO:0001181">
    <property type="term" value="F:RNA polymerase I general transcription initiation factor activity"/>
    <property type="evidence" value="ECO:0007669"/>
    <property type="project" value="UniProtKB-ARBA"/>
</dbReference>
<evidence type="ECO:0000313" key="8">
    <source>
        <dbReference type="EMBL" id="CCC69076.1"/>
    </source>
</evidence>
<evidence type="ECO:0000256" key="5">
    <source>
        <dbReference type="SAM" id="MobiDB-lite"/>
    </source>
</evidence>
<organism evidence="8 9">
    <name type="scientific">Naumovozyma castellii</name>
    <name type="common">Yeast</name>
    <name type="synonym">Saccharomyces castellii</name>
    <dbReference type="NCBI Taxonomy" id="27288"/>
    <lineage>
        <taxon>Eukaryota</taxon>
        <taxon>Fungi</taxon>
        <taxon>Dikarya</taxon>
        <taxon>Ascomycota</taxon>
        <taxon>Saccharomycotina</taxon>
        <taxon>Saccharomycetes</taxon>
        <taxon>Saccharomycetales</taxon>
        <taxon>Saccharomycetaceae</taxon>
        <taxon>Naumovozyma</taxon>
    </lineage>
</organism>
<keyword evidence="4" id="KW-0539">Nucleus</keyword>
<evidence type="ECO:0000256" key="4">
    <source>
        <dbReference type="ARBA" id="ARBA00023242"/>
    </source>
</evidence>
<dbReference type="InterPro" id="IPR014876">
    <property type="entry name" value="DEK_C"/>
</dbReference>
<dbReference type="GeneID" id="96902660"/>
<dbReference type="SMART" id="SM00151">
    <property type="entry name" value="SWIB"/>
    <property type="match status" value="1"/>
</dbReference>
<dbReference type="SUPFAM" id="SSF47592">
    <property type="entry name" value="SWIB/MDM2 domain"/>
    <property type="match status" value="1"/>
</dbReference>
<reference evidence="8 9" key="1">
    <citation type="journal article" date="2011" name="Proc. Natl. Acad. Sci. U.S.A.">
        <title>Evolutionary erosion of yeast sex chromosomes by mating-type switching accidents.</title>
        <authorList>
            <person name="Gordon J.L."/>
            <person name="Armisen D."/>
            <person name="Proux-Wera E."/>
            <person name="Oheigeartaigh S.S."/>
            <person name="Byrne K.P."/>
            <person name="Wolfe K.H."/>
        </authorList>
    </citation>
    <scope>NUCLEOTIDE SEQUENCE [LARGE SCALE GENOMIC DNA]</scope>
    <source>
        <strain evidence="9">ATCC 76901 / BCRC 22586 / CBS 4309 / NBRC 1992 / NRRL Y-12630</strain>
    </source>
</reference>
<feature type="region of interest" description="Disordered" evidence="5">
    <location>
        <begin position="61"/>
        <end position="140"/>
    </location>
</feature>
<feature type="compositionally biased region" description="Basic and acidic residues" evidence="5">
    <location>
        <begin position="85"/>
        <end position="102"/>
    </location>
</feature>
<dbReference type="GO" id="GO:0000500">
    <property type="term" value="C:RNA polymerase I upstream activating factor complex"/>
    <property type="evidence" value="ECO:0007669"/>
    <property type="project" value="UniProtKB-ARBA"/>
</dbReference>
<accession>G0VC67</accession>
<dbReference type="SUPFAM" id="SSF109715">
    <property type="entry name" value="DEK C-terminal domain"/>
    <property type="match status" value="1"/>
</dbReference>
<dbReference type="eggNOG" id="KOG1946">
    <property type="taxonomic scope" value="Eukaryota"/>
</dbReference>
<evidence type="ECO:0000259" key="7">
    <source>
        <dbReference type="PROSITE" id="PS51998"/>
    </source>
</evidence>
<dbReference type="AlphaFoldDB" id="G0VC67"/>
<dbReference type="FunCoup" id="G0VC67">
    <property type="interactions" value="203"/>
</dbReference>
<dbReference type="KEGG" id="ncs:NCAS_0C00860"/>
<comment type="subcellular location">
    <subcellularLocation>
        <location evidence="1">Nucleus</location>
    </subcellularLocation>
</comment>
<feature type="domain" description="DM2" evidence="6">
    <location>
        <begin position="142"/>
        <end position="218"/>
    </location>
</feature>
<reference key="2">
    <citation type="submission" date="2011-08" db="EMBL/GenBank/DDBJ databases">
        <title>Genome sequence of Naumovozyma castellii.</title>
        <authorList>
            <person name="Gordon J.L."/>
            <person name="Armisen D."/>
            <person name="Proux-Wera E."/>
            <person name="OhEigeartaigh S.S."/>
            <person name="Byrne K.P."/>
            <person name="Wolfe K.H."/>
        </authorList>
    </citation>
    <scope>NUCLEOTIDE SEQUENCE</scope>
    <source>
        <strain>Type strain:CBS 4309</strain>
    </source>
</reference>
<gene>
    <name evidence="8" type="primary">NCAS0C00860</name>
    <name evidence="8" type="ordered locus">NCAS_0C00860</name>
</gene>
<dbReference type="Gene3D" id="1.10.245.10">
    <property type="entry name" value="SWIB/MDM2 domain"/>
    <property type="match status" value="1"/>
</dbReference>
<proteinExistence type="predicted"/>
<dbReference type="EMBL" id="HE576754">
    <property type="protein sequence ID" value="CCC69076.1"/>
    <property type="molecule type" value="Genomic_DNA"/>
</dbReference>
<evidence type="ECO:0000256" key="3">
    <source>
        <dbReference type="ARBA" id="ARBA00023163"/>
    </source>
</evidence>
<keyword evidence="2" id="KW-0805">Transcription regulation</keyword>
<dbReference type="PROSITE" id="PS51998">
    <property type="entry name" value="DEK_C"/>
    <property type="match status" value="1"/>
</dbReference>
<dbReference type="Pfam" id="PF08766">
    <property type="entry name" value="DEK_C"/>
    <property type="match status" value="1"/>
</dbReference>
<keyword evidence="9" id="KW-1185">Reference proteome</keyword>
<evidence type="ECO:0000256" key="2">
    <source>
        <dbReference type="ARBA" id="ARBA00023015"/>
    </source>
</evidence>
<feature type="compositionally biased region" description="Polar residues" evidence="5">
    <location>
        <begin position="66"/>
        <end position="80"/>
    </location>
</feature>
<feature type="compositionally biased region" description="Basic residues" evidence="5">
    <location>
        <begin position="103"/>
        <end position="117"/>
    </location>
</feature>
<evidence type="ECO:0000259" key="6">
    <source>
        <dbReference type="PROSITE" id="PS51925"/>
    </source>
</evidence>
<dbReference type="InterPro" id="IPR036885">
    <property type="entry name" value="SWIB_MDM2_dom_sf"/>
</dbReference>
<evidence type="ECO:0000313" key="9">
    <source>
        <dbReference type="Proteomes" id="UP000001640"/>
    </source>
</evidence>
<protein>
    <submittedName>
        <fullName evidence="8">Uncharacterized protein</fullName>
    </submittedName>
</protein>
<dbReference type="FunFam" id="1.10.245.10:FF:000004">
    <property type="entry name" value="Upstream activation factor subunit"/>
    <property type="match status" value="1"/>
</dbReference>
<dbReference type="InterPro" id="IPR003121">
    <property type="entry name" value="SWIB_MDM2_domain"/>
</dbReference>
<dbReference type="STRING" id="1064592.G0VC67"/>
<dbReference type="Pfam" id="PF02201">
    <property type="entry name" value="SWIB"/>
    <property type="match status" value="1"/>
</dbReference>
<dbReference type="Proteomes" id="UP000001640">
    <property type="component" value="Chromosome 3"/>
</dbReference>
<dbReference type="OrthoDB" id="10251073at2759"/>
<evidence type="ECO:0000256" key="1">
    <source>
        <dbReference type="ARBA" id="ARBA00004123"/>
    </source>
</evidence>
<dbReference type="InterPro" id="IPR019835">
    <property type="entry name" value="SWIB_domain"/>
</dbReference>
<dbReference type="PROSITE" id="PS51925">
    <property type="entry name" value="SWIB_MDM2"/>
    <property type="match status" value="1"/>
</dbReference>
<name>G0VC67_NAUCA</name>
<dbReference type="PANTHER" id="PTHR13844">
    <property type="entry name" value="SWI/SNF-RELATED MATRIX-ASSOCIATED ACTIN-DEPENDENT REGULATOR OF CHROMATIN SUBFAMILY D"/>
    <property type="match status" value="1"/>
</dbReference>
<dbReference type="HOGENOM" id="CLU_046065_1_0_1"/>
<dbReference type="RefSeq" id="XP_003675443.1">
    <property type="nucleotide sequence ID" value="XM_003675395.1"/>
</dbReference>
<feature type="domain" description="DEK-C" evidence="7">
    <location>
        <begin position="1"/>
        <end position="55"/>
    </location>
</feature>